<dbReference type="InterPro" id="IPR048336">
    <property type="entry name" value="StiP-like"/>
</dbReference>
<reference evidence="1 2" key="1">
    <citation type="submission" date="2014-10" db="EMBL/GenBank/DDBJ databases">
        <title>Genome sequence of Clostridium aceticum DSM 1496.</title>
        <authorList>
            <person name="Poehlein A."/>
            <person name="Schiel-Bengelsdorf B."/>
            <person name="Gottschalk G."/>
            <person name="Duerre P."/>
            <person name="Daniel R."/>
        </authorList>
    </citation>
    <scope>NUCLEOTIDE SEQUENCE [LARGE SCALE GENOMIC DNA]</scope>
    <source>
        <strain evidence="1 2">DSM 1496</strain>
    </source>
</reference>
<dbReference type="AlphaFoldDB" id="A0A0D8IB63"/>
<dbReference type="EMBL" id="CP009687">
    <property type="protein sequence ID" value="AKL96738.1"/>
    <property type="molecule type" value="Genomic_DNA"/>
</dbReference>
<evidence type="ECO:0000313" key="1">
    <source>
        <dbReference type="EMBL" id="AKL96738.1"/>
    </source>
</evidence>
<evidence type="ECO:0000313" key="2">
    <source>
        <dbReference type="Proteomes" id="UP000035704"/>
    </source>
</evidence>
<dbReference type="Pfam" id="PF11202">
    <property type="entry name" value="StiP"/>
    <property type="match status" value="1"/>
</dbReference>
<dbReference type="RefSeq" id="WP_044824177.1">
    <property type="nucleotide sequence ID" value="NZ_CP009687.1"/>
</dbReference>
<gene>
    <name evidence="1" type="ORF">CACET_c32940</name>
</gene>
<dbReference type="OrthoDB" id="1663315at2"/>
<dbReference type="InterPro" id="IPR028157">
    <property type="entry name" value="PELOTA_dom"/>
</dbReference>
<organism evidence="1 2">
    <name type="scientific">Clostridium aceticum</name>
    <dbReference type="NCBI Taxonomy" id="84022"/>
    <lineage>
        <taxon>Bacteria</taxon>
        <taxon>Bacillati</taxon>
        <taxon>Bacillota</taxon>
        <taxon>Clostridia</taxon>
        <taxon>Eubacteriales</taxon>
        <taxon>Clostridiaceae</taxon>
        <taxon>Clostridium</taxon>
    </lineage>
</organism>
<proteinExistence type="predicted"/>
<dbReference type="Proteomes" id="UP000035704">
    <property type="component" value="Chromosome"/>
</dbReference>
<accession>A0A0D8IB63</accession>
<dbReference type="Pfam" id="PF15608">
    <property type="entry name" value="PELOTA_1"/>
    <property type="match status" value="1"/>
</dbReference>
<dbReference type="STRING" id="84022.CACET_c32940"/>
<keyword evidence="2" id="KW-1185">Reference proteome</keyword>
<dbReference type="PATRIC" id="fig|84022.5.peg.3483"/>
<dbReference type="PIRSF" id="PIRSF020979">
    <property type="entry name" value="UCP020979"/>
    <property type="match status" value="1"/>
</dbReference>
<protein>
    <submittedName>
        <fullName evidence="1">Uncharacterized protein</fullName>
    </submittedName>
</protein>
<sequence length="366" mass="41324">MSQPAPLGSYSHKDVVFLLKDLSGMILEQGTKYREQEIQQGKHYSEMLPIEYKPSDAYMDLFYTSLEASAKKLAVAVAIVSEKIIKNRGKDITLVSLARAGTPIGILIKRYILQKYAVDLPHYSISIIRGKGIDENALHYILKNHPSKKIQFVDGWTGKGAITKVLTESCNAFKEAYGITVEDDLAVLADPGHCVSTFGTREDFLIPSSCLNATVSGLISRTVHREDLIGARDFHGVKYYKELEEEDVSNLFIDRISTEFSEVIMEMDKYPQLDLQHEVSWAGWKDIEKIQKKFHIESIHYIKPGIGETTRVLLRRVPWKVLVKTKDDPALEHIFLLAKEKNVPVEIFNAMTYKCCGLIQSLRGGS</sequence>
<dbReference type="InterPro" id="IPR011215">
    <property type="entry name" value="StiP_N"/>
</dbReference>
<name>A0A0D8IB63_9CLOT</name>
<dbReference type="KEGG" id="cace:CACET_c32940"/>